<evidence type="ECO:0000256" key="1">
    <source>
        <dbReference type="SAM" id="MobiDB-lite"/>
    </source>
</evidence>
<sequence length="932" mass="102241">MSAFTAQSVGVSSEESIKVMGRIQRLFRGPTDPVGFPADIVSGLSSADATVQRDAIVELRAYVRELFFLKFPNSFFINCLTTVGIVGLLIVLASPVVIHRLYHGRLNLCRFERRMQGLYIVPNAINCFLLLQGTYGLLIVAFNSLCYKLYRDEVESGVKLWQAFRLLTWIPLYWGAFFTGWGSFYTAPGALDKPTASRHKTSAKGHLSWPMIVNLSCLGTPIALVVSLVPPVVLSSIKMIQAFHAYKDWDSKFQSLLDATVAGSLVNPAAVNGFRGQGYDIFTTWTKSYYYSDISNVLWSIWALLFLAFYVPAGGVLVYLVYRQVRRQRSFLLSYLRTLEVEVAQTTRHTQVSVLIGEQSQHQPVQQPETALSTASRGPASNSRLMWSTAHHTSRLGASLDKIYEDRGVTDGSQGTGHSGGTVWYKDDSDHEKVGMGSALRQEPSAPLQANASQNRGQTLREDHMVSSTNNPSSADRQAISPTSVNFSDAQSPSICRKLMRLDASSSSNRDDQHSPRLAKCKRISVSGGPVAKYKYLRRCLVNLLILYLGIISAACCFGADAIYLAAVEYEHALQGPRATAHSINVATSTAAWVSAVFGTLTIGSIFFRNFDSIQPEASQHSGEDGGIRKRFHRNGSKSKHSAGFGGAGQRANGKGDVVHQKTRTLPAVPESVDLEASLMSMVQSRPRIAMNTSMKFDMAEQTSRPGGFVIRPDAHLTSAMSAGNTPEMEEMPRGESSDATVSRASKLRAQTKKRPPALRAWLSRERDATMSIPQDVTDSFGLISLPKKREDSDLSRSRRDAADVGISEEPNGYYISNDTMTMNEYPSFDLRMLGENYCEASPPATADAPRQVANESSWSPVLKRRSRILNDTDSETPASKIAREWAQSQYLSASLPRTPHMGAKAGLEAGSLGCARSAWVDHLEGSSPFSP</sequence>
<keyword evidence="2" id="KW-0812">Transmembrane</keyword>
<feature type="compositionally biased region" description="Basic residues" evidence="1">
    <location>
        <begin position="746"/>
        <end position="757"/>
    </location>
</feature>
<feature type="region of interest" description="Disordered" evidence="1">
    <location>
        <begin position="359"/>
        <end position="379"/>
    </location>
</feature>
<feature type="transmembrane region" description="Helical" evidence="2">
    <location>
        <begin position="118"/>
        <end position="142"/>
    </location>
</feature>
<feature type="transmembrane region" description="Helical" evidence="2">
    <location>
        <begin position="541"/>
        <end position="566"/>
    </location>
</feature>
<feature type="compositionally biased region" description="Basic residues" evidence="1">
    <location>
        <begin position="629"/>
        <end position="641"/>
    </location>
</feature>
<dbReference type="EMBL" id="HG529655">
    <property type="protein sequence ID" value="CDI55620.1"/>
    <property type="molecule type" value="Genomic_DNA"/>
</dbReference>
<reference evidence="3" key="1">
    <citation type="journal article" date="2014" name="Genome Biol. Evol.">
        <title>Gene Loss Rather Than Gene Gain Is Associated with a Host Jump from Monocots to Dicots in the Smut Fungus Melanopsichium pennsylvanicum.</title>
        <authorList>
            <person name="Sharma R."/>
            <person name="Mishra B."/>
            <person name="Runge F."/>
            <person name="Thines M."/>
        </authorList>
    </citation>
    <scope>NUCLEOTIDE SEQUENCE</scope>
    <source>
        <strain evidence="3">4</strain>
    </source>
</reference>
<name>A0A077QZE6_9BASI</name>
<feature type="transmembrane region" description="Helical" evidence="2">
    <location>
        <begin position="162"/>
        <end position="186"/>
    </location>
</feature>
<organism evidence="3">
    <name type="scientific">Melanopsichium pennsylvanicum 4</name>
    <dbReference type="NCBI Taxonomy" id="1398559"/>
    <lineage>
        <taxon>Eukaryota</taxon>
        <taxon>Fungi</taxon>
        <taxon>Dikarya</taxon>
        <taxon>Basidiomycota</taxon>
        <taxon>Ustilaginomycotina</taxon>
        <taxon>Ustilaginomycetes</taxon>
        <taxon>Ustilaginales</taxon>
        <taxon>Ustilaginaceae</taxon>
        <taxon>Melanopsichium</taxon>
    </lineage>
</organism>
<accession>A0A077QZE6</accession>
<feature type="transmembrane region" description="Helical" evidence="2">
    <location>
        <begin position="297"/>
        <end position="322"/>
    </location>
</feature>
<keyword evidence="2" id="KW-1133">Transmembrane helix</keyword>
<proteinExistence type="predicted"/>
<dbReference type="AlphaFoldDB" id="A0A077QZE6"/>
<feature type="transmembrane region" description="Helical" evidence="2">
    <location>
        <begin position="207"/>
        <end position="229"/>
    </location>
</feature>
<evidence type="ECO:0000256" key="2">
    <source>
        <dbReference type="SAM" id="Phobius"/>
    </source>
</evidence>
<feature type="compositionally biased region" description="Polar residues" evidence="1">
    <location>
        <begin position="448"/>
        <end position="458"/>
    </location>
</feature>
<protein>
    <submittedName>
        <fullName evidence="3">Conserved hypothetical Ustilago-specific protein</fullName>
    </submittedName>
</protein>
<feature type="compositionally biased region" description="Polar residues" evidence="1">
    <location>
        <begin position="466"/>
        <end position="491"/>
    </location>
</feature>
<feature type="transmembrane region" description="Helical" evidence="2">
    <location>
        <begin position="586"/>
        <end position="608"/>
    </location>
</feature>
<keyword evidence="2" id="KW-0472">Membrane</keyword>
<feature type="transmembrane region" description="Helical" evidence="2">
    <location>
        <begin position="75"/>
        <end position="98"/>
    </location>
</feature>
<feature type="region of interest" description="Disordered" evidence="1">
    <location>
        <begin position="720"/>
        <end position="763"/>
    </location>
</feature>
<feature type="region of interest" description="Disordered" evidence="1">
    <location>
        <begin position="618"/>
        <end position="665"/>
    </location>
</feature>
<evidence type="ECO:0000313" key="3">
    <source>
        <dbReference type="EMBL" id="CDI55620.1"/>
    </source>
</evidence>
<feature type="compositionally biased region" description="Basic and acidic residues" evidence="1">
    <location>
        <begin position="425"/>
        <end position="434"/>
    </location>
</feature>
<feature type="region of interest" description="Disordered" evidence="1">
    <location>
        <begin position="407"/>
        <end position="491"/>
    </location>
</feature>